<protein>
    <submittedName>
        <fullName evidence="1">Uncharacterized protein</fullName>
    </submittedName>
</protein>
<dbReference type="RefSeq" id="WP_154355817.1">
    <property type="nucleotide sequence ID" value="NZ_WKJL01000001.1"/>
</dbReference>
<name>A0A844CR80_9BURK</name>
<evidence type="ECO:0000313" key="1">
    <source>
        <dbReference type="EMBL" id="MRW82773.1"/>
    </source>
</evidence>
<reference evidence="1 2" key="1">
    <citation type="submission" date="2019-11" db="EMBL/GenBank/DDBJ databases">
        <title>Novel species isolated from a subtropical stream in China.</title>
        <authorList>
            <person name="Lu H."/>
        </authorList>
    </citation>
    <scope>NUCLEOTIDE SEQUENCE [LARGE SCALE GENOMIC DNA]</scope>
    <source>
        <strain evidence="1 2">FT26W</strain>
    </source>
</reference>
<sequence>MPFYKVWYKDQEEPLEFSTAGRYSEEQIVEHLFAHERIAAAAPGSTLKERIAGSGLAPVRYTEDESEISTIA</sequence>
<accession>A0A844CR80</accession>
<dbReference type="EMBL" id="WKJL01000001">
    <property type="protein sequence ID" value="MRW82773.1"/>
    <property type="molecule type" value="Genomic_DNA"/>
</dbReference>
<comment type="caution">
    <text evidence="1">The sequence shown here is derived from an EMBL/GenBank/DDBJ whole genome shotgun (WGS) entry which is preliminary data.</text>
</comment>
<dbReference type="AlphaFoldDB" id="A0A844CR80"/>
<organism evidence="1 2">
    <name type="scientific">Duganella aquatilis</name>
    <dbReference type="NCBI Taxonomy" id="2666082"/>
    <lineage>
        <taxon>Bacteria</taxon>
        <taxon>Pseudomonadati</taxon>
        <taxon>Pseudomonadota</taxon>
        <taxon>Betaproteobacteria</taxon>
        <taxon>Burkholderiales</taxon>
        <taxon>Oxalobacteraceae</taxon>
        <taxon>Telluria group</taxon>
        <taxon>Duganella</taxon>
    </lineage>
</organism>
<evidence type="ECO:0000313" key="2">
    <source>
        <dbReference type="Proteomes" id="UP000439986"/>
    </source>
</evidence>
<gene>
    <name evidence="1" type="ORF">GJ698_01535</name>
</gene>
<proteinExistence type="predicted"/>
<dbReference type="Proteomes" id="UP000439986">
    <property type="component" value="Unassembled WGS sequence"/>
</dbReference>
<keyword evidence="2" id="KW-1185">Reference proteome</keyword>